<name>A0A956NIS4_UNCEI</name>
<dbReference type="InterPro" id="IPR013766">
    <property type="entry name" value="Thioredoxin_domain"/>
</dbReference>
<evidence type="ECO:0000259" key="2">
    <source>
        <dbReference type="PROSITE" id="PS51352"/>
    </source>
</evidence>
<dbReference type="GO" id="GO:0006950">
    <property type="term" value="P:response to stress"/>
    <property type="evidence" value="ECO:0007669"/>
    <property type="project" value="UniProtKB-ARBA"/>
</dbReference>
<reference evidence="3" key="1">
    <citation type="submission" date="2020-04" db="EMBL/GenBank/DDBJ databases">
        <authorList>
            <person name="Zhang T."/>
        </authorList>
    </citation>
    <scope>NUCLEOTIDE SEQUENCE</scope>
    <source>
        <strain evidence="3">HKST-UBA02</strain>
    </source>
</reference>
<gene>
    <name evidence="3" type="ORF">KDA27_18780</name>
</gene>
<evidence type="ECO:0000256" key="1">
    <source>
        <dbReference type="ARBA" id="ARBA00022729"/>
    </source>
</evidence>
<dbReference type="InterPro" id="IPR051099">
    <property type="entry name" value="AGR/TXD"/>
</dbReference>
<dbReference type="Gene3D" id="3.40.30.10">
    <property type="entry name" value="Glutaredoxin"/>
    <property type="match status" value="1"/>
</dbReference>
<dbReference type="PANTHER" id="PTHR15337">
    <property type="entry name" value="ANTERIOR GRADIENT PROTEIN-RELATED"/>
    <property type="match status" value="1"/>
</dbReference>
<organism evidence="3 4">
    <name type="scientific">Eiseniibacteriota bacterium</name>
    <dbReference type="NCBI Taxonomy" id="2212470"/>
    <lineage>
        <taxon>Bacteria</taxon>
        <taxon>Candidatus Eiseniibacteriota</taxon>
    </lineage>
</organism>
<reference evidence="3" key="2">
    <citation type="journal article" date="2021" name="Microbiome">
        <title>Successional dynamics and alternative stable states in a saline activated sludge microbial community over 9 years.</title>
        <authorList>
            <person name="Wang Y."/>
            <person name="Ye J."/>
            <person name="Ju F."/>
            <person name="Liu L."/>
            <person name="Boyd J.A."/>
            <person name="Deng Y."/>
            <person name="Parks D.H."/>
            <person name="Jiang X."/>
            <person name="Yin X."/>
            <person name="Woodcroft B.J."/>
            <person name="Tyson G.W."/>
            <person name="Hugenholtz P."/>
            <person name="Polz M.F."/>
            <person name="Zhang T."/>
        </authorList>
    </citation>
    <scope>NUCLEOTIDE SEQUENCE</scope>
    <source>
        <strain evidence="3">HKST-UBA02</strain>
    </source>
</reference>
<dbReference type="PROSITE" id="PS51352">
    <property type="entry name" value="THIOREDOXIN_2"/>
    <property type="match status" value="1"/>
</dbReference>
<dbReference type="Gene3D" id="1.25.40.10">
    <property type="entry name" value="Tetratricopeptide repeat domain"/>
    <property type="match status" value="1"/>
</dbReference>
<comment type="caution">
    <text evidence="3">The sequence shown here is derived from an EMBL/GenBank/DDBJ whole genome shotgun (WGS) entry which is preliminary data.</text>
</comment>
<feature type="domain" description="Thioredoxin" evidence="2">
    <location>
        <begin position="52"/>
        <end position="180"/>
    </location>
</feature>
<dbReference type="InterPro" id="IPR011990">
    <property type="entry name" value="TPR-like_helical_dom_sf"/>
</dbReference>
<dbReference type="SUPFAM" id="SSF52833">
    <property type="entry name" value="Thioredoxin-like"/>
    <property type="match status" value="1"/>
</dbReference>
<dbReference type="EMBL" id="JAGQHS010000124">
    <property type="protein sequence ID" value="MCA9757844.1"/>
    <property type="molecule type" value="Genomic_DNA"/>
</dbReference>
<dbReference type="AlphaFoldDB" id="A0A956NIS4"/>
<sequence length="357" mass="39555">MTTFQRASTLAMVGARTLASARLLLAAGCTRVLAHSLPVDVGAGVLARSLLVVVSSTFLVLSSAHAQGVVWRDLSFEEAMAESRSTGLPVFVDVWAEHCGQCGTMEEEFWPTEDAAQLTEGTIPIQIRSDDPNATQFRKTYPILGLPAIILIDPDGTEIDRVTGYYNASRFLSEATSLLAQMDPLPELEASFAADPSDVATAYRLLDTYANRARTEDLERMLTRVLELDPRNERKYAEKAYMTAAKYHDYFSGRTDRAQELWRQFVEQLTEATAVAQGLKATFEYAQRTGTLEEWKEWVCGVLSEHPDAGRFAYSVAIWGNRGQLRGQCLADAARTAHRLQIGPAWMDSLAQVFESK</sequence>
<evidence type="ECO:0000313" key="4">
    <source>
        <dbReference type="Proteomes" id="UP000739538"/>
    </source>
</evidence>
<dbReference type="Pfam" id="PF13899">
    <property type="entry name" value="Thioredoxin_7"/>
    <property type="match status" value="1"/>
</dbReference>
<protein>
    <submittedName>
        <fullName evidence="3">Thioredoxin family protein</fullName>
    </submittedName>
</protein>
<dbReference type="PANTHER" id="PTHR15337:SF11">
    <property type="entry name" value="THIOREDOXIN DOMAIN-CONTAINING PROTEIN"/>
    <property type="match status" value="1"/>
</dbReference>
<proteinExistence type="predicted"/>
<evidence type="ECO:0000313" key="3">
    <source>
        <dbReference type="EMBL" id="MCA9757844.1"/>
    </source>
</evidence>
<dbReference type="InterPro" id="IPR036249">
    <property type="entry name" value="Thioredoxin-like_sf"/>
</dbReference>
<keyword evidence="1" id="KW-0732">Signal</keyword>
<dbReference type="Proteomes" id="UP000739538">
    <property type="component" value="Unassembled WGS sequence"/>
</dbReference>
<accession>A0A956NIS4</accession>